<accession>A0ABQ8S4A0</accession>
<evidence type="ECO:0000313" key="2">
    <source>
        <dbReference type="EMBL" id="KAJ4428846.1"/>
    </source>
</evidence>
<dbReference type="Proteomes" id="UP001148838">
    <property type="component" value="Unassembled WGS sequence"/>
</dbReference>
<sequence length="155" mass="17283">MYAAPPLHPDIGQGIKTPTGLDHVGPSRCQKENLRPILRNEKPDLHMYAASPVFIRTSGTVSRCSGAHGYDANNLRLPSLGSSNHISLRSSRQSYQLSDCHYFFVKVKANSHRDSLQESSAWSKSTFLQLSPCDMVETVKLFLDSRLDDKSFSTE</sequence>
<keyword evidence="3" id="KW-1185">Reference proteome</keyword>
<reference evidence="2 3" key="1">
    <citation type="journal article" date="2022" name="Allergy">
        <title>Genome assembly and annotation of Periplaneta americana reveal a comprehensive cockroach allergen profile.</title>
        <authorList>
            <person name="Wang L."/>
            <person name="Xiong Q."/>
            <person name="Saelim N."/>
            <person name="Wang L."/>
            <person name="Nong W."/>
            <person name="Wan A.T."/>
            <person name="Shi M."/>
            <person name="Liu X."/>
            <person name="Cao Q."/>
            <person name="Hui J.H.L."/>
            <person name="Sookrung N."/>
            <person name="Leung T.F."/>
            <person name="Tungtrongchitr A."/>
            <person name="Tsui S.K.W."/>
        </authorList>
    </citation>
    <scope>NUCLEOTIDE SEQUENCE [LARGE SCALE GENOMIC DNA]</scope>
    <source>
        <strain evidence="2">PWHHKU_190912</strain>
    </source>
</reference>
<gene>
    <name evidence="2" type="ORF">ANN_25839</name>
</gene>
<proteinExistence type="predicted"/>
<evidence type="ECO:0000313" key="3">
    <source>
        <dbReference type="Proteomes" id="UP001148838"/>
    </source>
</evidence>
<name>A0ABQ8S4A0_PERAM</name>
<comment type="caution">
    <text evidence="2">The sequence shown here is derived from an EMBL/GenBank/DDBJ whole genome shotgun (WGS) entry which is preliminary data.</text>
</comment>
<feature type="region of interest" description="Disordered" evidence="1">
    <location>
        <begin position="1"/>
        <end position="26"/>
    </location>
</feature>
<dbReference type="EMBL" id="JAJSOF020000036">
    <property type="protein sequence ID" value="KAJ4428846.1"/>
    <property type="molecule type" value="Genomic_DNA"/>
</dbReference>
<protein>
    <submittedName>
        <fullName evidence="2">Uncharacterized protein</fullName>
    </submittedName>
</protein>
<organism evidence="2 3">
    <name type="scientific">Periplaneta americana</name>
    <name type="common">American cockroach</name>
    <name type="synonym">Blatta americana</name>
    <dbReference type="NCBI Taxonomy" id="6978"/>
    <lineage>
        <taxon>Eukaryota</taxon>
        <taxon>Metazoa</taxon>
        <taxon>Ecdysozoa</taxon>
        <taxon>Arthropoda</taxon>
        <taxon>Hexapoda</taxon>
        <taxon>Insecta</taxon>
        <taxon>Pterygota</taxon>
        <taxon>Neoptera</taxon>
        <taxon>Polyneoptera</taxon>
        <taxon>Dictyoptera</taxon>
        <taxon>Blattodea</taxon>
        <taxon>Blattoidea</taxon>
        <taxon>Blattidae</taxon>
        <taxon>Blattinae</taxon>
        <taxon>Periplaneta</taxon>
    </lineage>
</organism>
<evidence type="ECO:0000256" key="1">
    <source>
        <dbReference type="SAM" id="MobiDB-lite"/>
    </source>
</evidence>